<organism evidence="2 3">
    <name type="scientific">Solanum tuberosum</name>
    <name type="common">Potato</name>
    <dbReference type="NCBI Taxonomy" id="4113"/>
    <lineage>
        <taxon>Eukaryota</taxon>
        <taxon>Viridiplantae</taxon>
        <taxon>Streptophyta</taxon>
        <taxon>Embryophyta</taxon>
        <taxon>Tracheophyta</taxon>
        <taxon>Spermatophyta</taxon>
        <taxon>Magnoliopsida</taxon>
        <taxon>eudicotyledons</taxon>
        <taxon>Gunneridae</taxon>
        <taxon>Pentapetalae</taxon>
        <taxon>asterids</taxon>
        <taxon>lamiids</taxon>
        <taxon>Solanales</taxon>
        <taxon>Solanaceae</taxon>
        <taxon>Solanoideae</taxon>
        <taxon>Solaneae</taxon>
        <taxon>Solanum</taxon>
    </lineage>
</organism>
<sequence length="104" mass="11434">MTMGHAKAHGVALAWCEWCKVKEATSSRTTGTTPSRGALDSTSKQLSRSLGHKGRSWEVSWSSHSPLRAWNGGEAHWSRDHAHHHEPWCPSRPVELGVVPDGCL</sequence>
<feature type="compositionally biased region" description="Low complexity" evidence="1">
    <location>
        <begin position="26"/>
        <end position="37"/>
    </location>
</feature>
<reference evidence="3" key="1">
    <citation type="journal article" date="2011" name="Nature">
        <title>Genome sequence and analysis of the tuber crop potato.</title>
        <authorList>
            <consortium name="The Potato Genome Sequencing Consortium"/>
        </authorList>
    </citation>
    <scope>NUCLEOTIDE SEQUENCE [LARGE SCALE GENOMIC DNA]</scope>
    <source>
        <strain evidence="3">cv. DM1-3 516 R44</strain>
    </source>
</reference>
<protein>
    <submittedName>
        <fullName evidence="2">Uncharacterized protein</fullName>
    </submittedName>
</protein>
<dbReference type="Gramene" id="PGSC0003DMT400091368">
    <property type="protein sequence ID" value="PGSC0003DMT400091368"/>
    <property type="gene ID" value="PGSC0003DMG400040939"/>
</dbReference>
<name>M1DMF9_SOLTU</name>
<dbReference type="InParanoid" id="M1DMF9"/>
<evidence type="ECO:0000313" key="2">
    <source>
        <dbReference type="EnsemblPlants" id="PGSC0003DMT400091368"/>
    </source>
</evidence>
<keyword evidence="3" id="KW-1185">Reference proteome</keyword>
<dbReference type="HOGENOM" id="CLU_2254992_0_0_1"/>
<dbReference type="EnsemblPlants" id="PGSC0003DMT400091368">
    <property type="protein sequence ID" value="PGSC0003DMT400091368"/>
    <property type="gene ID" value="PGSC0003DMG400040939"/>
</dbReference>
<feature type="region of interest" description="Disordered" evidence="1">
    <location>
        <begin position="25"/>
        <end position="57"/>
    </location>
</feature>
<evidence type="ECO:0000256" key="1">
    <source>
        <dbReference type="SAM" id="MobiDB-lite"/>
    </source>
</evidence>
<dbReference type="Proteomes" id="UP000011115">
    <property type="component" value="Unassembled WGS sequence"/>
</dbReference>
<proteinExistence type="predicted"/>
<dbReference type="PaxDb" id="4113-PGSC0003DMT400091368"/>
<dbReference type="AlphaFoldDB" id="M1DMF9"/>
<reference evidence="2" key="2">
    <citation type="submission" date="2015-06" db="UniProtKB">
        <authorList>
            <consortium name="EnsemblPlants"/>
        </authorList>
    </citation>
    <scope>IDENTIFICATION</scope>
    <source>
        <strain evidence="2">DM1-3 516 R44</strain>
    </source>
</reference>
<accession>M1DMF9</accession>
<evidence type="ECO:0000313" key="3">
    <source>
        <dbReference type="Proteomes" id="UP000011115"/>
    </source>
</evidence>